<feature type="transmembrane region" description="Helical" evidence="1">
    <location>
        <begin position="21"/>
        <end position="39"/>
    </location>
</feature>
<keyword evidence="1" id="KW-0812">Transmembrane</keyword>
<dbReference type="Proteomes" id="UP000264141">
    <property type="component" value="Unassembled WGS sequence"/>
</dbReference>
<accession>A0A3D1JJD6</accession>
<name>A0A3D1JJD6_9CHLR</name>
<evidence type="ECO:0000313" key="2">
    <source>
        <dbReference type="EMBL" id="HCE17878.1"/>
    </source>
</evidence>
<sequence length="244" mass="27605">MKIIIDKKKVARYRKIGQYTSLVALAILLGGFILAVTQIVKTFQSTDPVPVIDDRMLTYSYIAMFVGLILTQISLYFGNRWGRKETIDQAISDSLKGLDDRFILYHYTAPVPHLLVGPAGVWIIAPMYQAGKITYDGKRYRQSGVKFFSRLFGQEGIGRPDLEAESYRSDLLRFIKKSGKDQEVIHPEVVIVFTNPKASLEVHDAPYPTLPASKLKDFIRRKTKEMMVPPAKVQPLIESLPQGE</sequence>
<reference evidence="2 3" key="1">
    <citation type="journal article" date="2018" name="Nat. Biotechnol.">
        <title>A standardized bacterial taxonomy based on genome phylogeny substantially revises the tree of life.</title>
        <authorList>
            <person name="Parks D.H."/>
            <person name="Chuvochina M."/>
            <person name="Waite D.W."/>
            <person name="Rinke C."/>
            <person name="Skarshewski A."/>
            <person name="Chaumeil P.A."/>
            <person name="Hugenholtz P."/>
        </authorList>
    </citation>
    <scope>NUCLEOTIDE SEQUENCE [LARGE SCALE GENOMIC DNA]</scope>
    <source>
        <strain evidence="2">UBA8781</strain>
    </source>
</reference>
<protein>
    <recommendedName>
        <fullName evidence="4">NERD domain-containing protein</fullName>
    </recommendedName>
</protein>
<dbReference type="AlphaFoldDB" id="A0A3D1JJD6"/>
<dbReference type="EMBL" id="DPBP01000033">
    <property type="protein sequence ID" value="HCE17878.1"/>
    <property type="molecule type" value="Genomic_DNA"/>
</dbReference>
<feature type="transmembrane region" description="Helical" evidence="1">
    <location>
        <begin position="59"/>
        <end position="77"/>
    </location>
</feature>
<dbReference type="RefSeq" id="WP_062190610.1">
    <property type="nucleotide sequence ID" value="NZ_DF967965.1"/>
</dbReference>
<dbReference type="OrthoDB" id="156395at2"/>
<comment type="caution">
    <text evidence="2">The sequence shown here is derived from an EMBL/GenBank/DDBJ whole genome shotgun (WGS) entry which is preliminary data.</text>
</comment>
<evidence type="ECO:0008006" key="4">
    <source>
        <dbReference type="Google" id="ProtNLM"/>
    </source>
</evidence>
<proteinExistence type="predicted"/>
<organism evidence="2 3">
    <name type="scientific">Anaerolinea thermolimosa</name>
    <dbReference type="NCBI Taxonomy" id="229919"/>
    <lineage>
        <taxon>Bacteria</taxon>
        <taxon>Bacillati</taxon>
        <taxon>Chloroflexota</taxon>
        <taxon>Anaerolineae</taxon>
        <taxon>Anaerolineales</taxon>
        <taxon>Anaerolineaceae</taxon>
        <taxon>Anaerolinea</taxon>
    </lineage>
</organism>
<keyword evidence="1" id="KW-0472">Membrane</keyword>
<gene>
    <name evidence="2" type="ORF">DEQ80_08475</name>
</gene>
<keyword evidence="1" id="KW-1133">Transmembrane helix</keyword>
<evidence type="ECO:0000313" key="3">
    <source>
        <dbReference type="Proteomes" id="UP000264141"/>
    </source>
</evidence>
<evidence type="ECO:0000256" key="1">
    <source>
        <dbReference type="SAM" id="Phobius"/>
    </source>
</evidence>